<dbReference type="InterPro" id="IPR039425">
    <property type="entry name" value="RNA_pol_sigma-70-like"/>
</dbReference>
<name>A0ABV1EA96_9FIRM</name>
<gene>
    <name evidence="7" type="ORF">WMO64_12240</name>
</gene>
<evidence type="ECO:0000256" key="2">
    <source>
        <dbReference type="ARBA" id="ARBA00023015"/>
    </source>
</evidence>
<dbReference type="Proteomes" id="UP001464378">
    <property type="component" value="Unassembled WGS sequence"/>
</dbReference>
<evidence type="ECO:0000313" key="7">
    <source>
        <dbReference type="EMBL" id="MEQ2444233.1"/>
    </source>
</evidence>
<comment type="caution">
    <text evidence="7">The sequence shown here is derived from an EMBL/GenBank/DDBJ whole genome shotgun (WGS) entry which is preliminary data.</text>
</comment>
<dbReference type="Gene3D" id="1.10.10.10">
    <property type="entry name" value="Winged helix-like DNA-binding domain superfamily/Winged helix DNA-binding domain"/>
    <property type="match status" value="1"/>
</dbReference>
<evidence type="ECO:0000259" key="5">
    <source>
        <dbReference type="Pfam" id="PF04542"/>
    </source>
</evidence>
<dbReference type="InterPro" id="IPR013325">
    <property type="entry name" value="RNA_pol_sigma_r2"/>
</dbReference>
<proteinExistence type="inferred from homology"/>
<dbReference type="InterPro" id="IPR036388">
    <property type="entry name" value="WH-like_DNA-bd_sf"/>
</dbReference>
<feature type="domain" description="RNA polymerase sigma-70 region 2" evidence="5">
    <location>
        <begin position="12"/>
        <end position="78"/>
    </location>
</feature>
<reference evidence="7 8" key="1">
    <citation type="submission" date="2024-03" db="EMBL/GenBank/DDBJ databases">
        <title>Human intestinal bacterial collection.</title>
        <authorList>
            <person name="Pauvert C."/>
            <person name="Hitch T.C.A."/>
            <person name="Clavel T."/>
        </authorList>
    </citation>
    <scope>NUCLEOTIDE SEQUENCE [LARGE SCALE GENOMIC DNA]</scope>
    <source>
        <strain evidence="7 8">CLA-AP-H29</strain>
    </source>
</reference>
<keyword evidence="2" id="KW-0805">Transcription regulation</keyword>
<dbReference type="RefSeq" id="WP_294522845.1">
    <property type="nucleotide sequence ID" value="NZ_JBBMFK010000021.1"/>
</dbReference>
<evidence type="ECO:0000256" key="1">
    <source>
        <dbReference type="ARBA" id="ARBA00010641"/>
    </source>
</evidence>
<dbReference type="PANTHER" id="PTHR43133:SF46">
    <property type="entry name" value="RNA POLYMERASE SIGMA-70 FACTOR ECF SUBFAMILY"/>
    <property type="match status" value="1"/>
</dbReference>
<sequence length="171" mass="20297">MQQNMDQWFTDLYRHNAPKMVRYAYAQLRRMEIAEELVEDAFVLLLRKQDQVAEHPNPSGWLWKTLQHLILTEVRAARNRVEVPLEQDFDLAAPQREEEALSDALPEGLTPREREILLLYYEEELSHEEIARKLDISELNSRTRLFRARGRCRELMEKNKKIPAPCNETPQ</sequence>
<dbReference type="NCBIfam" id="TIGR02937">
    <property type="entry name" value="sigma70-ECF"/>
    <property type="match status" value="1"/>
</dbReference>
<comment type="similarity">
    <text evidence="1">Belongs to the sigma-70 factor family. ECF subfamily.</text>
</comment>
<dbReference type="EMBL" id="JBBMFK010000021">
    <property type="protein sequence ID" value="MEQ2444233.1"/>
    <property type="molecule type" value="Genomic_DNA"/>
</dbReference>
<evidence type="ECO:0000259" key="6">
    <source>
        <dbReference type="Pfam" id="PF08281"/>
    </source>
</evidence>
<dbReference type="CDD" id="cd06171">
    <property type="entry name" value="Sigma70_r4"/>
    <property type="match status" value="1"/>
</dbReference>
<dbReference type="SUPFAM" id="SSF88659">
    <property type="entry name" value="Sigma3 and sigma4 domains of RNA polymerase sigma factors"/>
    <property type="match status" value="1"/>
</dbReference>
<feature type="domain" description="RNA polymerase sigma factor 70 region 4 type 2" evidence="6">
    <location>
        <begin position="107"/>
        <end position="152"/>
    </location>
</feature>
<dbReference type="Pfam" id="PF04542">
    <property type="entry name" value="Sigma70_r2"/>
    <property type="match status" value="1"/>
</dbReference>
<accession>A0ABV1EA96</accession>
<dbReference type="InterPro" id="IPR007627">
    <property type="entry name" value="RNA_pol_sigma70_r2"/>
</dbReference>
<keyword evidence="4" id="KW-0804">Transcription</keyword>
<evidence type="ECO:0000313" key="8">
    <source>
        <dbReference type="Proteomes" id="UP001464378"/>
    </source>
</evidence>
<dbReference type="InterPro" id="IPR013249">
    <property type="entry name" value="RNA_pol_sigma70_r4_t2"/>
</dbReference>
<keyword evidence="3" id="KW-0731">Sigma factor</keyword>
<evidence type="ECO:0000256" key="4">
    <source>
        <dbReference type="ARBA" id="ARBA00023163"/>
    </source>
</evidence>
<keyword evidence="8" id="KW-1185">Reference proteome</keyword>
<dbReference type="SUPFAM" id="SSF88946">
    <property type="entry name" value="Sigma2 domain of RNA polymerase sigma factors"/>
    <property type="match status" value="1"/>
</dbReference>
<dbReference type="Pfam" id="PF08281">
    <property type="entry name" value="Sigma70_r4_2"/>
    <property type="match status" value="1"/>
</dbReference>
<dbReference type="Gene3D" id="1.10.1740.10">
    <property type="match status" value="1"/>
</dbReference>
<dbReference type="PANTHER" id="PTHR43133">
    <property type="entry name" value="RNA POLYMERASE ECF-TYPE SIGMA FACTO"/>
    <property type="match status" value="1"/>
</dbReference>
<dbReference type="InterPro" id="IPR013324">
    <property type="entry name" value="RNA_pol_sigma_r3/r4-like"/>
</dbReference>
<organism evidence="7 8">
    <name type="scientific">Pseudoflavonifractor intestinihominis</name>
    <dbReference type="NCBI Taxonomy" id="3133171"/>
    <lineage>
        <taxon>Bacteria</taxon>
        <taxon>Bacillati</taxon>
        <taxon>Bacillota</taxon>
        <taxon>Clostridia</taxon>
        <taxon>Eubacteriales</taxon>
        <taxon>Oscillospiraceae</taxon>
        <taxon>Pseudoflavonifractor</taxon>
    </lineage>
</organism>
<protein>
    <submittedName>
        <fullName evidence="7">RNA polymerase sigma factor</fullName>
    </submittedName>
</protein>
<evidence type="ECO:0000256" key="3">
    <source>
        <dbReference type="ARBA" id="ARBA00023082"/>
    </source>
</evidence>
<dbReference type="InterPro" id="IPR014284">
    <property type="entry name" value="RNA_pol_sigma-70_dom"/>
</dbReference>